<dbReference type="CDD" id="cd00317">
    <property type="entry name" value="cyclophilin"/>
    <property type="match status" value="1"/>
</dbReference>
<evidence type="ECO:0000256" key="3">
    <source>
        <dbReference type="ARBA" id="ARBA00013194"/>
    </source>
</evidence>
<evidence type="ECO:0000256" key="4">
    <source>
        <dbReference type="ARBA" id="ARBA00023110"/>
    </source>
</evidence>
<dbReference type="Proteomes" id="UP000824014">
    <property type="component" value="Unassembled WGS sequence"/>
</dbReference>
<evidence type="ECO:0000313" key="7">
    <source>
        <dbReference type="EMBL" id="HIZ15244.1"/>
    </source>
</evidence>
<keyword evidence="4" id="KW-0697">Rotamase</keyword>
<dbReference type="GO" id="GO:0003755">
    <property type="term" value="F:peptidyl-prolyl cis-trans isomerase activity"/>
    <property type="evidence" value="ECO:0007669"/>
    <property type="project" value="UniProtKB-KW"/>
</dbReference>
<dbReference type="InterPro" id="IPR044666">
    <property type="entry name" value="Cyclophilin_A-like"/>
</dbReference>
<dbReference type="PROSITE" id="PS51257">
    <property type="entry name" value="PROKAR_LIPOPROTEIN"/>
    <property type="match status" value="1"/>
</dbReference>
<dbReference type="SUPFAM" id="SSF50891">
    <property type="entry name" value="Cyclophilin-like"/>
    <property type="match status" value="1"/>
</dbReference>
<dbReference type="InterPro" id="IPR029000">
    <property type="entry name" value="Cyclophilin-like_dom_sf"/>
</dbReference>
<dbReference type="InterPro" id="IPR024936">
    <property type="entry name" value="Cyclophilin-type_PPIase"/>
</dbReference>
<comment type="similarity">
    <text evidence="2">Belongs to the cyclophilin-type PPIase family.</text>
</comment>
<reference evidence="7" key="2">
    <citation type="submission" date="2021-04" db="EMBL/GenBank/DDBJ databases">
        <authorList>
            <person name="Gilroy R."/>
        </authorList>
    </citation>
    <scope>NUCLEOTIDE SEQUENCE</scope>
    <source>
        <strain evidence="7">ChiHjej11B10-19426</strain>
    </source>
</reference>
<reference evidence="7" key="1">
    <citation type="journal article" date="2021" name="PeerJ">
        <title>Extensive microbial diversity within the chicken gut microbiome revealed by metagenomics and culture.</title>
        <authorList>
            <person name="Gilroy R."/>
            <person name="Ravi A."/>
            <person name="Getino M."/>
            <person name="Pursley I."/>
            <person name="Horton D.L."/>
            <person name="Alikhan N.F."/>
            <person name="Baker D."/>
            <person name="Gharbi K."/>
            <person name="Hall N."/>
            <person name="Watson M."/>
            <person name="Adriaenssens E.M."/>
            <person name="Foster-Nyarko E."/>
            <person name="Jarju S."/>
            <person name="Secka A."/>
            <person name="Antonio M."/>
            <person name="Oren A."/>
            <person name="Chaudhuri R.R."/>
            <person name="La Ragione R."/>
            <person name="Hildebrand F."/>
            <person name="Pallen M.J."/>
        </authorList>
    </citation>
    <scope>NUCLEOTIDE SEQUENCE</scope>
    <source>
        <strain evidence="7">ChiHjej11B10-19426</strain>
    </source>
</reference>
<comment type="function">
    <text evidence="1">PPIases accelerate the folding of proteins. It catalyzes the cis-trans isomerization of proline imidic peptide bonds in oligopeptides.</text>
</comment>
<comment type="caution">
    <text evidence="7">The sequence shown here is derived from an EMBL/GenBank/DDBJ whole genome shotgun (WGS) entry which is preliminary data.</text>
</comment>
<evidence type="ECO:0000259" key="6">
    <source>
        <dbReference type="PROSITE" id="PS50072"/>
    </source>
</evidence>
<gene>
    <name evidence="7" type="ORF">H9816_04980</name>
</gene>
<evidence type="ECO:0000313" key="8">
    <source>
        <dbReference type="Proteomes" id="UP000824014"/>
    </source>
</evidence>
<organism evidence="7 8">
    <name type="scientific">Candidatus Tidjanibacter faecipullorum</name>
    <dbReference type="NCBI Taxonomy" id="2838766"/>
    <lineage>
        <taxon>Bacteria</taxon>
        <taxon>Pseudomonadati</taxon>
        <taxon>Bacteroidota</taxon>
        <taxon>Bacteroidia</taxon>
        <taxon>Bacteroidales</taxon>
        <taxon>Rikenellaceae</taxon>
        <taxon>Tidjanibacter</taxon>
    </lineage>
</organism>
<proteinExistence type="inferred from homology"/>
<evidence type="ECO:0000256" key="2">
    <source>
        <dbReference type="ARBA" id="ARBA00007365"/>
    </source>
</evidence>
<sequence>MNKLWIGFFLIAGLTACTGRSQSDQGTRVRIETTLGDITVKLYDETPVHRNNFLKLVHDHVYDSMLFHRVIREFVIQTGDPTSKHASDTTALGTTDVGYSLPAEIRPALFHKRGALAAAREGDDVNPERRSSGSHFYIVTGKTYTREELAELEDRMNASATPSAAPFRFSEPQIEAYTTIGGVPRLDGSYTVFGEVVEGMDVVRRIEAAPTNDADRPITDIRILKTVLVE</sequence>
<name>A0A9D2DEB7_9BACT</name>
<dbReference type="Gene3D" id="2.40.100.10">
    <property type="entry name" value="Cyclophilin-like"/>
    <property type="match status" value="1"/>
</dbReference>
<protein>
    <recommendedName>
        <fullName evidence="3">peptidylprolyl isomerase</fullName>
        <ecNumber evidence="3">5.2.1.8</ecNumber>
    </recommendedName>
</protein>
<dbReference type="PROSITE" id="PS50072">
    <property type="entry name" value="CSA_PPIASE_2"/>
    <property type="match status" value="1"/>
</dbReference>
<dbReference type="InterPro" id="IPR002130">
    <property type="entry name" value="Cyclophilin-type_PPIase_dom"/>
</dbReference>
<evidence type="ECO:0000256" key="5">
    <source>
        <dbReference type="ARBA" id="ARBA00023235"/>
    </source>
</evidence>
<feature type="domain" description="PPIase cyclophilin-type" evidence="6">
    <location>
        <begin position="32"/>
        <end position="228"/>
    </location>
</feature>
<dbReference type="PANTHER" id="PTHR45625">
    <property type="entry name" value="PEPTIDYL-PROLYL CIS-TRANS ISOMERASE-RELATED"/>
    <property type="match status" value="1"/>
</dbReference>
<evidence type="ECO:0000256" key="1">
    <source>
        <dbReference type="ARBA" id="ARBA00002388"/>
    </source>
</evidence>
<dbReference type="AlphaFoldDB" id="A0A9D2DEB7"/>
<dbReference type="Pfam" id="PF00160">
    <property type="entry name" value="Pro_isomerase"/>
    <property type="match status" value="1"/>
</dbReference>
<accession>A0A9D2DEB7</accession>
<dbReference type="PANTHER" id="PTHR45625:SF4">
    <property type="entry name" value="PEPTIDYLPROLYL ISOMERASE DOMAIN AND WD REPEAT-CONTAINING PROTEIN 1"/>
    <property type="match status" value="1"/>
</dbReference>
<keyword evidence="5 7" id="KW-0413">Isomerase</keyword>
<dbReference type="EC" id="5.2.1.8" evidence="3"/>
<dbReference type="PIRSF" id="PIRSF001467">
    <property type="entry name" value="Peptidylpro_ismrse"/>
    <property type="match status" value="1"/>
</dbReference>
<dbReference type="EMBL" id="DXCC01000015">
    <property type="protein sequence ID" value="HIZ15244.1"/>
    <property type="molecule type" value="Genomic_DNA"/>
</dbReference>